<sequence length="91" mass="10083">MLKFLTIGAIALLLVLRLLRTRFGARLLGVSVRVMTFVYLGVLVITGIAAGLLEQWVLLGVVVLLLVLSGLEELRRRARRSTDVAPSRSRR</sequence>
<keyword evidence="3" id="KW-1185">Reference proteome</keyword>
<evidence type="ECO:0000256" key="1">
    <source>
        <dbReference type="SAM" id="Phobius"/>
    </source>
</evidence>
<evidence type="ECO:0000313" key="3">
    <source>
        <dbReference type="Proteomes" id="UP000698222"/>
    </source>
</evidence>
<protein>
    <submittedName>
        <fullName evidence="2">Uncharacterized protein</fullName>
    </submittedName>
</protein>
<keyword evidence="1" id="KW-0472">Membrane</keyword>
<organism evidence="2 3">
    <name type="scientific">Brachybacterium fresconis</name>
    <dbReference type="NCBI Taxonomy" id="173363"/>
    <lineage>
        <taxon>Bacteria</taxon>
        <taxon>Bacillati</taxon>
        <taxon>Actinomycetota</taxon>
        <taxon>Actinomycetes</taxon>
        <taxon>Micrococcales</taxon>
        <taxon>Dermabacteraceae</taxon>
        <taxon>Brachybacterium</taxon>
    </lineage>
</organism>
<keyword evidence="1" id="KW-0812">Transmembrane</keyword>
<evidence type="ECO:0000313" key="2">
    <source>
        <dbReference type="EMBL" id="MBP2408088.1"/>
    </source>
</evidence>
<accession>A0ABS4YJK0</accession>
<dbReference type="Proteomes" id="UP000698222">
    <property type="component" value="Unassembled WGS sequence"/>
</dbReference>
<dbReference type="EMBL" id="JAGIOC010000001">
    <property type="protein sequence ID" value="MBP2408088.1"/>
    <property type="molecule type" value="Genomic_DNA"/>
</dbReference>
<feature type="transmembrane region" description="Helical" evidence="1">
    <location>
        <begin position="37"/>
        <end position="70"/>
    </location>
</feature>
<reference evidence="2 3" key="1">
    <citation type="submission" date="2021-03" db="EMBL/GenBank/DDBJ databases">
        <title>Sequencing the genomes of 1000 actinobacteria strains.</title>
        <authorList>
            <person name="Klenk H.-P."/>
        </authorList>
    </citation>
    <scope>NUCLEOTIDE SEQUENCE [LARGE SCALE GENOMIC DNA]</scope>
    <source>
        <strain evidence="2 3">DSM 14564</strain>
    </source>
</reference>
<dbReference type="RefSeq" id="WP_209888060.1">
    <property type="nucleotide sequence ID" value="NZ_BAAAJV010000002.1"/>
</dbReference>
<gene>
    <name evidence="2" type="ORF">JOF44_000991</name>
</gene>
<proteinExistence type="predicted"/>
<comment type="caution">
    <text evidence="2">The sequence shown here is derived from an EMBL/GenBank/DDBJ whole genome shotgun (WGS) entry which is preliminary data.</text>
</comment>
<name>A0ABS4YJK0_9MICO</name>
<keyword evidence="1" id="KW-1133">Transmembrane helix</keyword>